<gene>
    <name evidence="1" type="ORF">V1477_001373</name>
</gene>
<proteinExistence type="predicted"/>
<organism evidence="1 2">
    <name type="scientific">Vespula maculifrons</name>
    <name type="common">Eastern yellow jacket</name>
    <name type="synonym">Wasp</name>
    <dbReference type="NCBI Taxonomy" id="7453"/>
    <lineage>
        <taxon>Eukaryota</taxon>
        <taxon>Metazoa</taxon>
        <taxon>Ecdysozoa</taxon>
        <taxon>Arthropoda</taxon>
        <taxon>Hexapoda</taxon>
        <taxon>Insecta</taxon>
        <taxon>Pterygota</taxon>
        <taxon>Neoptera</taxon>
        <taxon>Endopterygota</taxon>
        <taxon>Hymenoptera</taxon>
        <taxon>Apocrita</taxon>
        <taxon>Aculeata</taxon>
        <taxon>Vespoidea</taxon>
        <taxon>Vespidae</taxon>
        <taxon>Vespinae</taxon>
        <taxon>Vespula</taxon>
    </lineage>
</organism>
<protein>
    <submittedName>
        <fullName evidence="1">Uncharacterized protein</fullName>
    </submittedName>
</protein>
<accession>A0ABD2CZ15</accession>
<dbReference type="Proteomes" id="UP001607303">
    <property type="component" value="Unassembled WGS sequence"/>
</dbReference>
<dbReference type="AlphaFoldDB" id="A0ABD2CZ15"/>
<sequence length="86" mass="10437">MEECNNPFHRAWLQKLPQSSNMAICEGNSLAEVILLIIFERRYTRLNEDERSSKSPEVLQRSLVVRYLNYTYVQRRYMDFYVQRDN</sequence>
<evidence type="ECO:0000313" key="1">
    <source>
        <dbReference type="EMBL" id="KAL2750388.1"/>
    </source>
</evidence>
<comment type="caution">
    <text evidence="1">The sequence shown here is derived from an EMBL/GenBank/DDBJ whole genome shotgun (WGS) entry which is preliminary data.</text>
</comment>
<dbReference type="EMBL" id="JAYRBN010000013">
    <property type="protein sequence ID" value="KAL2750388.1"/>
    <property type="molecule type" value="Genomic_DNA"/>
</dbReference>
<name>A0ABD2CZ15_VESMC</name>
<keyword evidence="2" id="KW-1185">Reference proteome</keyword>
<evidence type="ECO:0000313" key="2">
    <source>
        <dbReference type="Proteomes" id="UP001607303"/>
    </source>
</evidence>
<reference evidence="1 2" key="1">
    <citation type="journal article" date="2024" name="Ann. Entomol. Soc. Am.">
        <title>Genomic analyses of the southern and eastern yellowjacket wasps (Hymenoptera: Vespidae) reveal evolutionary signatures of social life.</title>
        <authorList>
            <person name="Catto M.A."/>
            <person name="Caine P.B."/>
            <person name="Orr S.E."/>
            <person name="Hunt B.G."/>
            <person name="Goodisman M.A.D."/>
        </authorList>
    </citation>
    <scope>NUCLEOTIDE SEQUENCE [LARGE SCALE GENOMIC DNA]</scope>
    <source>
        <strain evidence="1">232</strain>
        <tissue evidence="1">Head and thorax</tissue>
    </source>
</reference>